<dbReference type="Proteomes" id="UP000587991">
    <property type="component" value="Unassembled WGS sequence"/>
</dbReference>
<reference evidence="4 5" key="1">
    <citation type="submission" date="2020-04" db="EMBL/GenBank/DDBJ databases">
        <title>Draft genome of Leeia sp. IMCC25680.</title>
        <authorList>
            <person name="Song J."/>
            <person name="Cho J.-C."/>
        </authorList>
    </citation>
    <scope>NUCLEOTIDE SEQUENCE [LARGE SCALE GENOMIC DNA]</scope>
    <source>
        <strain evidence="4 5">IMCC25680</strain>
    </source>
</reference>
<feature type="domain" description="Solute-binding protein family 3/N-terminal" evidence="3">
    <location>
        <begin position="23"/>
        <end position="250"/>
    </location>
</feature>
<dbReference type="RefSeq" id="WP_168878627.1">
    <property type="nucleotide sequence ID" value="NZ_JABAIM010000005.1"/>
</dbReference>
<proteinExistence type="predicted"/>
<dbReference type="Pfam" id="PF00497">
    <property type="entry name" value="SBP_bac_3"/>
    <property type="match status" value="1"/>
</dbReference>
<dbReference type="InterPro" id="IPR001638">
    <property type="entry name" value="Solute-binding_3/MltF_N"/>
</dbReference>
<feature type="signal peptide" evidence="2">
    <location>
        <begin position="1"/>
        <end position="21"/>
    </location>
</feature>
<name>A0A847SB51_9NEIS</name>
<dbReference type="EMBL" id="JABAIM010000005">
    <property type="protein sequence ID" value="NLR76963.1"/>
    <property type="molecule type" value="Genomic_DNA"/>
</dbReference>
<dbReference type="SMART" id="SM00062">
    <property type="entry name" value="PBPb"/>
    <property type="match status" value="1"/>
</dbReference>
<evidence type="ECO:0000259" key="3">
    <source>
        <dbReference type="SMART" id="SM00062"/>
    </source>
</evidence>
<evidence type="ECO:0000313" key="5">
    <source>
        <dbReference type="Proteomes" id="UP000587991"/>
    </source>
</evidence>
<feature type="chain" id="PRO_5032763425" evidence="2">
    <location>
        <begin position="22"/>
        <end position="253"/>
    </location>
</feature>
<accession>A0A847SB51</accession>
<gene>
    <name evidence="4" type="ORF">HF682_17475</name>
</gene>
<evidence type="ECO:0000313" key="4">
    <source>
        <dbReference type="EMBL" id="NLR76963.1"/>
    </source>
</evidence>
<dbReference type="PANTHER" id="PTHR35936:SF25">
    <property type="entry name" value="ABC TRANSPORTER SUBSTRATE-BINDING PROTEIN"/>
    <property type="match status" value="1"/>
</dbReference>
<keyword evidence="5" id="KW-1185">Reference proteome</keyword>
<dbReference type="Gene3D" id="3.40.190.10">
    <property type="entry name" value="Periplasmic binding protein-like II"/>
    <property type="match status" value="2"/>
</dbReference>
<dbReference type="AlphaFoldDB" id="A0A847SB51"/>
<dbReference type="PANTHER" id="PTHR35936">
    <property type="entry name" value="MEMBRANE-BOUND LYTIC MUREIN TRANSGLYCOSYLASE F"/>
    <property type="match status" value="1"/>
</dbReference>
<evidence type="ECO:0000256" key="2">
    <source>
        <dbReference type="SAM" id="SignalP"/>
    </source>
</evidence>
<comment type="caution">
    <text evidence="4">The sequence shown here is derived from an EMBL/GenBank/DDBJ whole genome shotgun (WGS) entry which is preliminary data.</text>
</comment>
<dbReference type="SUPFAM" id="SSF53850">
    <property type="entry name" value="Periplasmic binding protein-like II"/>
    <property type="match status" value="1"/>
</dbReference>
<organism evidence="4 5">
    <name type="scientific">Leeia aquatica</name>
    <dbReference type="NCBI Taxonomy" id="2725557"/>
    <lineage>
        <taxon>Bacteria</taxon>
        <taxon>Pseudomonadati</taxon>
        <taxon>Pseudomonadota</taxon>
        <taxon>Betaproteobacteria</taxon>
        <taxon>Neisseriales</taxon>
        <taxon>Leeiaceae</taxon>
        <taxon>Leeia</taxon>
    </lineage>
</organism>
<protein>
    <submittedName>
        <fullName evidence="4">Amino acid ABC transporter substrate-binding protein</fullName>
    </submittedName>
</protein>
<sequence>MKSLKQLITLALISTVLQAHAESFNFATGNDYAPFADQKLPEGGMVTEIVKRAFTLAGAEAKFSWLEWDAGFKATQAGKYAGTFPYSQTPERSEAFLFSEPVFVTNLKVFTRTDKTFAVSGGPSVYQGKKACIPKGWAVSPFLQAMLKSGTITRVEAEDITPCAKLLGEGKVDFYVTDEIQGQKAFQAAGLTNKQIVPSKETVASTAMYLLVPKALANAQHVVDTFNKGLKALKLSGEYAKIMKKHIDLAMKS</sequence>
<evidence type="ECO:0000256" key="1">
    <source>
        <dbReference type="ARBA" id="ARBA00022729"/>
    </source>
</evidence>
<keyword evidence="1 2" id="KW-0732">Signal</keyword>